<accession>A0ABW6W4D4</accession>
<dbReference type="Pfam" id="PF00990">
    <property type="entry name" value="GGDEF"/>
    <property type="match status" value="1"/>
</dbReference>
<dbReference type="InterPro" id="IPR050469">
    <property type="entry name" value="Diguanylate_Cyclase"/>
</dbReference>
<dbReference type="InterPro" id="IPR029787">
    <property type="entry name" value="Nucleotide_cyclase"/>
</dbReference>
<name>A0ABW6W4D4_9ACTN</name>
<comment type="caution">
    <text evidence="2">The sequence shown here is derived from an EMBL/GenBank/DDBJ whole genome shotgun (WGS) entry which is preliminary data.</text>
</comment>
<dbReference type="InterPro" id="IPR000160">
    <property type="entry name" value="GGDEF_dom"/>
</dbReference>
<evidence type="ECO:0000259" key="1">
    <source>
        <dbReference type="PROSITE" id="PS50887"/>
    </source>
</evidence>
<dbReference type="PANTHER" id="PTHR45138">
    <property type="entry name" value="REGULATORY COMPONENTS OF SENSORY TRANSDUCTION SYSTEM"/>
    <property type="match status" value="1"/>
</dbReference>
<keyword evidence="2" id="KW-0548">Nucleotidyltransferase</keyword>
<dbReference type="Proteomes" id="UP001602245">
    <property type="component" value="Unassembled WGS sequence"/>
</dbReference>
<organism evidence="2 3">
    <name type="scientific">Paractinoplanes globisporus</name>
    <dbReference type="NCBI Taxonomy" id="113565"/>
    <lineage>
        <taxon>Bacteria</taxon>
        <taxon>Bacillati</taxon>
        <taxon>Actinomycetota</taxon>
        <taxon>Actinomycetes</taxon>
        <taxon>Micromonosporales</taxon>
        <taxon>Micromonosporaceae</taxon>
        <taxon>Paractinoplanes</taxon>
    </lineage>
</organism>
<keyword evidence="2" id="KW-0808">Transferase</keyword>
<dbReference type="SMART" id="SM00267">
    <property type="entry name" value="GGDEF"/>
    <property type="match status" value="1"/>
</dbReference>
<keyword evidence="3" id="KW-1185">Reference proteome</keyword>
<reference evidence="2 3" key="1">
    <citation type="submission" date="2024-10" db="EMBL/GenBank/DDBJ databases">
        <title>The Natural Products Discovery Center: Release of the First 8490 Sequenced Strains for Exploring Actinobacteria Biosynthetic Diversity.</title>
        <authorList>
            <person name="Kalkreuter E."/>
            <person name="Kautsar S.A."/>
            <person name="Yang D."/>
            <person name="Bader C.D."/>
            <person name="Teijaro C.N."/>
            <person name="Fluegel L."/>
            <person name="Davis C.M."/>
            <person name="Simpson J.R."/>
            <person name="Lauterbach L."/>
            <person name="Steele A.D."/>
            <person name="Gui C."/>
            <person name="Meng S."/>
            <person name="Li G."/>
            <person name="Viehrig K."/>
            <person name="Ye F."/>
            <person name="Su P."/>
            <person name="Kiefer A.F."/>
            <person name="Nichols A."/>
            <person name="Cepeda A.J."/>
            <person name="Yan W."/>
            <person name="Fan B."/>
            <person name="Jiang Y."/>
            <person name="Adhikari A."/>
            <person name="Zheng C.-J."/>
            <person name="Schuster L."/>
            <person name="Cowan T.M."/>
            <person name="Smanski M.J."/>
            <person name="Chevrette M.G."/>
            <person name="De Carvalho L.P.S."/>
            <person name="Shen B."/>
        </authorList>
    </citation>
    <scope>NUCLEOTIDE SEQUENCE [LARGE SCALE GENOMIC DNA]</scope>
    <source>
        <strain evidence="2 3">NPDC000087</strain>
    </source>
</reference>
<dbReference type="InterPro" id="IPR043128">
    <property type="entry name" value="Rev_trsase/Diguanyl_cyclase"/>
</dbReference>
<feature type="domain" description="GGDEF" evidence="1">
    <location>
        <begin position="390"/>
        <end position="515"/>
    </location>
</feature>
<dbReference type="Gene3D" id="3.30.70.270">
    <property type="match status" value="1"/>
</dbReference>
<dbReference type="PANTHER" id="PTHR45138:SF9">
    <property type="entry name" value="DIGUANYLATE CYCLASE DGCM-RELATED"/>
    <property type="match status" value="1"/>
</dbReference>
<proteinExistence type="predicted"/>
<dbReference type="EMBL" id="JBIAZU010000001">
    <property type="protein sequence ID" value="MFF5287843.1"/>
    <property type="molecule type" value="Genomic_DNA"/>
</dbReference>
<evidence type="ECO:0000313" key="2">
    <source>
        <dbReference type="EMBL" id="MFF5287843.1"/>
    </source>
</evidence>
<dbReference type="SUPFAM" id="SSF55073">
    <property type="entry name" value="Nucleotide cyclase"/>
    <property type="match status" value="1"/>
</dbReference>
<dbReference type="PROSITE" id="PS50887">
    <property type="entry name" value="GGDEF"/>
    <property type="match status" value="1"/>
</dbReference>
<dbReference type="EC" id="2.7.7.65" evidence="2"/>
<evidence type="ECO:0000313" key="3">
    <source>
        <dbReference type="Proteomes" id="UP001602245"/>
    </source>
</evidence>
<sequence>MTETTRRAARLLERAQSGHARAALDEAESVLRQYTGNIADGPAGMHFVRAIALANLGDPHAPLPALDLMARAAEREGSPGWHACALATRASHVLRLGETGYDADGVLHDLVTAEILVVEETEPIAAVNARVAVAIGYFELRLYELVGAQYDAAYEMSPPGSGNRAMWLSNQAELHLFWALELYQIGEVAAAESHTAEAERYALRAAAEADGPDAPAWRDHAMLAAACAKADRHNPAGAAVEIAEALAVLEARGVSPTALAYSRPFHAVALRRSGRHDEALEVIERAVAALPPDSGWLIEASTHRTRAVLLAASGSADATVGLSYGDTLAGALWRQRLRTLQTVGTMKSLELLRIQHEQAARAAALDALTGVANRGAFDLAVRQAQTHPADLVTVLLIDTDKFKQINDTAGHAAGDAALRAIAAALSAQIRDGDLLARLGGDEFAALLPGVGAAEARRIAERMVAAVRRIPDCPATVSVGIAAAYAADLPEALRRADEAMYQVKRRGGDGVEEYAEQSARAA</sequence>
<dbReference type="CDD" id="cd01949">
    <property type="entry name" value="GGDEF"/>
    <property type="match status" value="1"/>
</dbReference>
<protein>
    <submittedName>
        <fullName evidence="2">Diguanylate cyclase domain-containing protein</fullName>
        <ecNumber evidence="2">2.7.7.65</ecNumber>
    </submittedName>
</protein>
<gene>
    <name evidence="2" type="ORF">ACFY35_00295</name>
</gene>
<dbReference type="NCBIfam" id="TIGR00254">
    <property type="entry name" value="GGDEF"/>
    <property type="match status" value="1"/>
</dbReference>
<dbReference type="GO" id="GO:0052621">
    <property type="term" value="F:diguanylate cyclase activity"/>
    <property type="evidence" value="ECO:0007669"/>
    <property type="project" value="UniProtKB-EC"/>
</dbReference>
<dbReference type="RefSeq" id="WP_020515563.1">
    <property type="nucleotide sequence ID" value="NZ_JBIAZU010000001.1"/>
</dbReference>